<dbReference type="NCBIfam" id="TIGR00227">
    <property type="entry name" value="ribD_Cterm"/>
    <property type="match status" value="1"/>
</dbReference>
<evidence type="ECO:0000256" key="15">
    <source>
        <dbReference type="PIRSR" id="PIRSR006769-2"/>
    </source>
</evidence>
<evidence type="ECO:0000256" key="8">
    <source>
        <dbReference type="ARBA" id="ARBA00022801"/>
    </source>
</evidence>
<proteinExistence type="inferred from homology"/>
<dbReference type="InterPro" id="IPR016193">
    <property type="entry name" value="Cytidine_deaminase-like"/>
</dbReference>
<dbReference type="EC" id="3.5.4.26" evidence="13"/>
<keyword evidence="10 13" id="KW-0521">NADP</keyword>
<evidence type="ECO:0000256" key="9">
    <source>
        <dbReference type="ARBA" id="ARBA00022833"/>
    </source>
</evidence>
<keyword evidence="6 13" id="KW-0686">Riboflavin biosynthesis</keyword>
<comment type="pathway">
    <text evidence="2 13">Cofactor biosynthesis; riboflavin biosynthesis; 5-amino-6-(D-ribitylamino)uracil from GTP: step 2/4.</text>
</comment>
<name>A0A538TMM7_UNCEI</name>
<dbReference type="GO" id="GO:0050661">
    <property type="term" value="F:NADP binding"/>
    <property type="evidence" value="ECO:0007669"/>
    <property type="project" value="InterPro"/>
</dbReference>
<dbReference type="AlphaFoldDB" id="A0A538TMM7"/>
<dbReference type="Proteomes" id="UP000317691">
    <property type="component" value="Unassembled WGS sequence"/>
</dbReference>
<evidence type="ECO:0000256" key="12">
    <source>
        <dbReference type="ARBA" id="ARBA00023268"/>
    </source>
</evidence>
<sequence length="363" mass="38470">MRQAIRVARRGIGSTHPNPRVGAVVLRGREVVASGYHLRAGQAHAEVRALTQAAGLAQGATLVVTLEPCAHFGRTPPCVDAIVRAGVRRVVIGMRDPNPLVDGRGIERLRREGLDVEVGLLESECRALNPPYLKQLETGLPWVTLKAMLSLDGKMASESGESRGLGGEAEQRLAHRLRAESDAVLVGVGTVLADDPLLTVRLARGKTPLRVVLDSTLRTPSEARLLATAEESPVVFATTSRGKSRVREIEAHGASVWVFEPAADGRVPLAPLLLRLAGDGRYAVLVEGGAAVHTAFLREGLADRIAVGIAPVILGGARAPSLAGDLGRSRLSEAIALESLVVRRVGRDLWIEGSIERNGASDV</sequence>
<comment type="pathway">
    <text evidence="3 13">Cofactor biosynthesis; riboflavin biosynthesis; 5-amino-6-(D-ribitylamino)uracil from GTP: step 3/4.</text>
</comment>
<comment type="cofactor">
    <cofactor evidence="13 16">
        <name>Zn(2+)</name>
        <dbReference type="ChEBI" id="CHEBI:29105"/>
    </cofactor>
    <text evidence="13 16">Binds 1 zinc ion.</text>
</comment>
<feature type="binding site" evidence="15">
    <location>
        <begin position="289"/>
        <end position="295"/>
    </location>
    <ligand>
        <name>NADP(+)</name>
        <dbReference type="ChEBI" id="CHEBI:58349"/>
    </ligand>
</feature>
<evidence type="ECO:0000259" key="17">
    <source>
        <dbReference type="PROSITE" id="PS51747"/>
    </source>
</evidence>
<evidence type="ECO:0000256" key="4">
    <source>
        <dbReference type="ARBA" id="ARBA00005259"/>
    </source>
</evidence>
<dbReference type="InterPro" id="IPR011549">
    <property type="entry name" value="RibD_C"/>
</dbReference>
<comment type="similarity">
    <text evidence="4 13">In the N-terminal section; belongs to the cytidine and deoxycytidylate deaminase family.</text>
</comment>
<evidence type="ECO:0000313" key="19">
    <source>
        <dbReference type="Proteomes" id="UP000317691"/>
    </source>
</evidence>
<dbReference type="Pfam" id="PF01872">
    <property type="entry name" value="RibD_C"/>
    <property type="match status" value="1"/>
</dbReference>
<evidence type="ECO:0000256" key="7">
    <source>
        <dbReference type="ARBA" id="ARBA00022723"/>
    </source>
</evidence>
<dbReference type="PROSITE" id="PS51747">
    <property type="entry name" value="CYT_DCMP_DEAMINASES_2"/>
    <property type="match status" value="1"/>
</dbReference>
<evidence type="ECO:0000256" key="3">
    <source>
        <dbReference type="ARBA" id="ARBA00004910"/>
    </source>
</evidence>
<dbReference type="SUPFAM" id="SSF53597">
    <property type="entry name" value="Dihydrofolate reductase-like"/>
    <property type="match status" value="1"/>
</dbReference>
<comment type="function">
    <text evidence="1 13">Converts 2,5-diamino-6-(ribosylamino)-4(3h)-pyrimidinone 5'-phosphate into 5-amino-6-(ribosylamino)-2,4(1h,3h)-pyrimidinedione 5'-phosphate.</text>
</comment>
<dbReference type="NCBIfam" id="TIGR00326">
    <property type="entry name" value="eubact_ribD"/>
    <property type="match status" value="1"/>
</dbReference>
<evidence type="ECO:0000256" key="13">
    <source>
        <dbReference type="PIRNR" id="PIRNR006769"/>
    </source>
</evidence>
<keyword evidence="11 13" id="KW-0560">Oxidoreductase</keyword>
<reference evidence="18 19" key="1">
    <citation type="journal article" date="2019" name="Nat. Microbiol.">
        <title>Mediterranean grassland soil C-N compound turnover is dependent on rainfall and depth, and is mediated by genomically divergent microorganisms.</title>
        <authorList>
            <person name="Diamond S."/>
            <person name="Andeer P.F."/>
            <person name="Li Z."/>
            <person name="Crits-Christoph A."/>
            <person name="Burstein D."/>
            <person name="Anantharaman K."/>
            <person name="Lane K.R."/>
            <person name="Thomas B.C."/>
            <person name="Pan C."/>
            <person name="Northen T.R."/>
            <person name="Banfield J.F."/>
        </authorList>
    </citation>
    <scope>NUCLEOTIDE SEQUENCE [LARGE SCALE GENOMIC DNA]</scope>
    <source>
        <strain evidence="18">WS_9</strain>
    </source>
</reference>
<dbReference type="FunFam" id="3.40.140.10:FF:000025">
    <property type="entry name" value="Riboflavin biosynthesis protein RibD"/>
    <property type="match status" value="1"/>
</dbReference>
<evidence type="ECO:0000256" key="16">
    <source>
        <dbReference type="PIRSR" id="PIRSR006769-3"/>
    </source>
</evidence>
<dbReference type="InterPro" id="IPR002125">
    <property type="entry name" value="CMP_dCMP_dom"/>
</dbReference>
<dbReference type="InterPro" id="IPR002734">
    <property type="entry name" value="RibDG_C"/>
</dbReference>
<evidence type="ECO:0000256" key="6">
    <source>
        <dbReference type="ARBA" id="ARBA00022619"/>
    </source>
</evidence>
<dbReference type="Gene3D" id="3.40.430.10">
    <property type="entry name" value="Dihydrofolate Reductase, subunit A"/>
    <property type="match status" value="1"/>
</dbReference>
<feature type="binding site" evidence="16">
    <location>
        <position position="78"/>
    </location>
    <ligand>
        <name>Zn(2+)</name>
        <dbReference type="ChEBI" id="CHEBI:29105"/>
        <note>catalytic</note>
    </ligand>
</feature>
<feature type="binding site" evidence="16">
    <location>
        <position position="69"/>
    </location>
    <ligand>
        <name>Zn(2+)</name>
        <dbReference type="ChEBI" id="CHEBI:29105"/>
        <note>catalytic</note>
    </ligand>
</feature>
<accession>A0A538TMM7</accession>
<comment type="catalytic activity">
    <reaction evidence="13">
        <text>2,5-diamino-6-hydroxy-4-(5-phosphoribosylamino)-pyrimidine + H2O + H(+) = 5-amino-6-(5-phospho-D-ribosylamino)uracil + NH4(+)</text>
        <dbReference type="Rhea" id="RHEA:21868"/>
        <dbReference type="ChEBI" id="CHEBI:15377"/>
        <dbReference type="ChEBI" id="CHEBI:15378"/>
        <dbReference type="ChEBI" id="CHEBI:28938"/>
        <dbReference type="ChEBI" id="CHEBI:58453"/>
        <dbReference type="ChEBI" id="CHEBI:58614"/>
        <dbReference type="EC" id="3.5.4.26"/>
    </reaction>
</comment>
<evidence type="ECO:0000256" key="5">
    <source>
        <dbReference type="ARBA" id="ARBA00007417"/>
    </source>
</evidence>
<keyword evidence="12" id="KW-0511">Multifunctional enzyme</keyword>
<dbReference type="GO" id="GO:0008835">
    <property type="term" value="F:diaminohydroxyphosphoribosylaminopyrimidine deaminase activity"/>
    <property type="evidence" value="ECO:0007669"/>
    <property type="project" value="UniProtKB-EC"/>
</dbReference>
<dbReference type="UniPathway" id="UPA00275">
    <property type="reaction ID" value="UER00401"/>
</dbReference>
<comment type="similarity">
    <text evidence="5 13">In the C-terminal section; belongs to the HTP reductase family.</text>
</comment>
<dbReference type="SUPFAM" id="SSF53927">
    <property type="entry name" value="Cytidine deaminase-like"/>
    <property type="match status" value="1"/>
</dbReference>
<protein>
    <recommendedName>
        <fullName evidence="13">Riboflavin biosynthesis protein RibD</fullName>
    </recommendedName>
    <domain>
        <recommendedName>
            <fullName evidence="13">Diaminohydroxyphosphoribosylaminopyrimidine deaminase</fullName>
            <shortName evidence="13">DRAP deaminase</shortName>
            <ecNumber evidence="13">3.5.4.26</ecNumber>
        </recommendedName>
        <alternativeName>
            <fullName evidence="13">Riboflavin-specific deaminase</fullName>
        </alternativeName>
    </domain>
    <domain>
        <recommendedName>
            <fullName evidence="13">5-amino-6-(5-phosphoribosylamino)uracil reductase</fullName>
            <ecNumber evidence="13">1.1.1.193</ecNumber>
        </recommendedName>
        <alternativeName>
            <fullName evidence="13">HTP reductase</fullName>
        </alternativeName>
    </domain>
</protein>
<feature type="binding site" evidence="15">
    <location>
        <position position="215"/>
    </location>
    <ligand>
        <name>NADP(+)</name>
        <dbReference type="ChEBI" id="CHEBI:58349"/>
    </ligand>
</feature>
<organism evidence="18 19">
    <name type="scientific">Eiseniibacteriota bacterium</name>
    <dbReference type="NCBI Taxonomy" id="2212470"/>
    <lineage>
        <taxon>Bacteria</taxon>
        <taxon>Candidatus Eiseniibacteriota</taxon>
    </lineage>
</organism>
<dbReference type="EMBL" id="VBOZ01000017">
    <property type="protein sequence ID" value="TMQ64845.1"/>
    <property type="molecule type" value="Genomic_DNA"/>
</dbReference>
<dbReference type="InterPro" id="IPR024072">
    <property type="entry name" value="DHFR-like_dom_sf"/>
</dbReference>
<dbReference type="InterPro" id="IPR050765">
    <property type="entry name" value="Riboflavin_Biosynth_HTPR"/>
</dbReference>
<keyword evidence="7 13" id="KW-0479">Metal-binding</keyword>
<evidence type="ECO:0000256" key="1">
    <source>
        <dbReference type="ARBA" id="ARBA00002151"/>
    </source>
</evidence>
<dbReference type="Pfam" id="PF00383">
    <property type="entry name" value="dCMP_cyt_deam_1"/>
    <property type="match status" value="1"/>
</dbReference>
<comment type="caution">
    <text evidence="18">The sequence shown here is derived from an EMBL/GenBank/DDBJ whole genome shotgun (WGS) entry which is preliminary data.</text>
</comment>
<dbReference type="InterPro" id="IPR004794">
    <property type="entry name" value="Eubact_RibD"/>
</dbReference>
<feature type="domain" description="CMP/dCMP-type deaminase" evidence="17">
    <location>
        <begin position="1"/>
        <end position="117"/>
    </location>
</feature>
<evidence type="ECO:0000256" key="10">
    <source>
        <dbReference type="ARBA" id="ARBA00022857"/>
    </source>
</evidence>
<evidence type="ECO:0000256" key="11">
    <source>
        <dbReference type="ARBA" id="ARBA00023002"/>
    </source>
</evidence>
<feature type="binding site" evidence="15">
    <location>
        <position position="162"/>
    </location>
    <ligand>
        <name>substrate</name>
    </ligand>
</feature>
<dbReference type="CDD" id="cd01284">
    <property type="entry name" value="Riboflavin_deaminase-reductase"/>
    <property type="match status" value="1"/>
</dbReference>
<keyword evidence="9 13" id="KW-0862">Zinc</keyword>
<dbReference type="InterPro" id="IPR016192">
    <property type="entry name" value="APOBEC/CMP_deaminase_Zn-bd"/>
</dbReference>
<evidence type="ECO:0000256" key="14">
    <source>
        <dbReference type="PIRSR" id="PIRSR006769-1"/>
    </source>
</evidence>
<feature type="binding site" evidence="15">
    <location>
        <position position="194"/>
    </location>
    <ligand>
        <name>NADP(+)</name>
        <dbReference type="ChEBI" id="CHEBI:58349"/>
    </ligand>
</feature>
<gene>
    <name evidence="18" type="primary">ribD</name>
    <name evidence="18" type="ORF">E6K79_06725</name>
</gene>
<feature type="binding site" evidence="15">
    <location>
        <position position="198"/>
    </location>
    <ligand>
        <name>substrate</name>
    </ligand>
</feature>
<dbReference type="Gene3D" id="3.40.140.10">
    <property type="entry name" value="Cytidine Deaminase, domain 2"/>
    <property type="match status" value="1"/>
</dbReference>
<feature type="binding site" evidence="15">
    <location>
        <position position="201"/>
    </location>
    <ligand>
        <name>substrate</name>
    </ligand>
</feature>
<comment type="catalytic activity">
    <reaction evidence="13">
        <text>5-amino-6-(5-phospho-D-ribitylamino)uracil + NADP(+) = 5-amino-6-(5-phospho-D-ribosylamino)uracil + NADPH + H(+)</text>
        <dbReference type="Rhea" id="RHEA:17845"/>
        <dbReference type="ChEBI" id="CHEBI:15378"/>
        <dbReference type="ChEBI" id="CHEBI:57783"/>
        <dbReference type="ChEBI" id="CHEBI:58349"/>
        <dbReference type="ChEBI" id="CHEBI:58421"/>
        <dbReference type="ChEBI" id="CHEBI:58453"/>
        <dbReference type="EC" id="1.1.1.193"/>
    </reaction>
</comment>
<dbReference type="PANTHER" id="PTHR38011">
    <property type="entry name" value="DIHYDROFOLATE REDUCTASE FAMILY PROTEIN (AFU_ORTHOLOGUE AFUA_8G06820)"/>
    <property type="match status" value="1"/>
</dbReference>
<dbReference type="PIRSF" id="PIRSF006769">
    <property type="entry name" value="RibD"/>
    <property type="match status" value="1"/>
</dbReference>
<feature type="binding site" evidence="15">
    <location>
        <position position="287"/>
    </location>
    <ligand>
        <name>substrate</name>
    </ligand>
</feature>
<feature type="binding site" evidence="15">
    <location>
        <position position="190"/>
    </location>
    <ligand>
        <name>NADP(+)</name>
        <dbReference type="ChEBI" id="CHEBI:58349"/>
    </ligand>
</feature>
<dbReference type="PROSITE" id="PS00903">
    <property type="entry name" value="CYT_DCMP_DEAMINASES_1"/>
    <property type="match status" value="1"/>
</dbReference>
<dbReference type="GO" id="GO:0009231">
    <property type="term" value="P:riboflavin biosynthetic process"/>
    <property type="evidence" value="ECO:0007669"/>
    <property type="project" value="UniProtKB-UniPathway"/>
</dbReference>
<feature type="binding site" evidence="16">
    <location>
        <position position="44"/>
    </location>
    <ligand>
        <name>Zn(2+)</name>
        <dbReference type="ChEBI" id="CHEBI:29105"/>
        <note>catalytic</note>
    </ligand>
</feature>
<feature type="active site" description="Proton donor" evidence="14">
    <location>
        <position position="46"/>
    </location>
</feature>
<dbReference type="GO" id="GO:0008703">
    <property type="term" value="F:5-amino-6-(5-phosphoribosylamino)uracil reductase activity"/>
    <property type="evidence" value="ECO:0007669"/>
    <property type="project" value="UniProtKB-EC"/>
</dbReference>
<feature type="binding site" evidence="15">
    <location>
        <position position="178"/>
    </location>
    <ligand>
        <name>substrate</name>
    </ligand>
</feature>
<dbReference type="GO" id="GO:0008270">
    <property type="term" value="F:zinc ion binding"/>
    <property type="evidence" value="ECO:0007669"/>
    <property type="project" value="InterPro"/>
</dbReference>
<dbReference type="EC" id="1.1.1.193" evidence="13"/>
<dbReference type="PANTHER" id="PTHR38011:SF7">
    <property type="entry name" value="2,5-DIAMINO-6-RIBOSYLAMINO-4(3H)-PYRIMIDINONE 5'-PHOSPHATE REDUCTASE"/>
    <property type="match status" value="1"/>
</dbReference>
<evidence type="ECO:0000313" key="18">
    <source>
        <dbReference type="EMBL" id="TMQ64845.1"/>
    </source>
</evidence>
<keyword evidence="8 13" id="KW-0378">Hydrolase</keyword>
<evidence type="ECO:0000256" key="2">
    <source>
        <dbReference type="ARBA" id="ARBA00004882"/>
    </source>
</evidence>